<name>L1JJJ9_GUITC</name>
<dbReference type="RefSeq" id="XP_005835656.1">
    <property type="nucleotide sequence ID" value="XM_005835599.1"/>
</dbReference>
<evidence type="ECO:0000313" key="7">
    <source>
        <dbReference type="EnsemblProtists" id="EKX48676"/>
    </source>
</evidence>
<dbReference type="GeneID" id="17305544"/>
<dbReference type="Pfam" id="PF13639">
    <property type="entry name" value="zf-RING_2"/>
    <property type="match status" value="1"/>
</dbReference>
<evidence type="ECO:0000256" key="3">
    <source>
        <dbReference type="ARBA" id="ARBA00022833"/>
    </source>
</evidence>
<sequence length="50" mass="5588">ESLTSCSICLVDYEVGDDVRMLPCLHAYHKACADEWLKCSHSCPVCKTNI</sequence>
<dbReference type="GO" id="GO:0006511">
    <property type="term" value="P:ubiquitin-dependent protein catabolic process"/>
    <property type="evidence" value="ECO:0007669"/>
    <property type="project" value="TreeGrafter"/>
</dbReference>
<dbReference type="InterPro" id="IPR001841">
    <property type="entry name" value="Znf_RING"/>
</dbReference>
<feature type="non-terminal residue" evidence="6">
    <location>
        <position position="1"/>
    </location>
</feature>
<keyword evidence="1" id="KW-0479">Metal-binding</keyword>
<dbReference type="PROSITE" id="PS50089">
    <property type="entry name" value="ZF_RING_2"/>
    <property type="match status" value="1"/>
</dbReference>
<evidence type="ECO:0000313" key="8">
    <source>
        <dbReference type="Proteomes" id="UP000011087"/>
    </source>
</evidence>
<keyword evidence="2 4" id="KW-0863">Zinc-finger</keyword>
<dbReference type="SUPFAM" id="SSF57850">
    <property type="entry name" value="RING/U-box"/>
    <property type="match status" value="1"/>
</dbReference>
<dbReference type="InterPro" id="IPR051834">
    <property type="entry name" value="RING_finger_E3_ligase"/>
</dbReference>
<dbReference type="PANTHER" id="PTHR45931:SF3">
    <property type="entry name" value="RING ZINC FINGER-CONTAINING PROTEIN"/>
    <property type="match status" value="1"/>
</dbReference>
<evidence type="ECO:0000256" key="4">
    <source>
        <dbReference type="PROSITE-ProRule" id="PRU00175"/>
    </source>
</evidence>
<protein>
    <recommendedName>
        <fullName evidence="5">RING-type domain-containing protein</fullName>
    </recommendedName>
</protein>
<keyword evidence="8" id="KW-1185">Reference proteome</keyword>
<dbReference type="InterPro" id="IPR013083">
    <property type="entry name" value="Znf_RING/FYVE/PHD"/>
</dbReference>
<dbReference type="STRING" id="905079.L1JJJ9"/>
<proteinExistence type="predicted"/>
<evidence type="ECO:0000256" key="1">
    <source>
        <dbReference type="ARBA" id="ARBA00022723"/>
    </source>
</evidence>
<gene>
    <name evidence="6" type="ORF">GUITHDRAFT_45358</name>
</gene>
<dbReference type="PaxDb" id="55529-EKX48676"/>
<keyword evidence="3" id="KW-0862">Zinc</keyword>
<dbReference type="KEGG" id="gtt:GUITHDRAFT_45358"/>
<evidence type="ECO:0000256" key="2">
    <source>
        <dbReference type="ARBA" id="ARBA00022771"/>
    </source>
</evidence>
<evidence type="ECO:0000259" key="5">
    <source>
        <dbReference type="PROSITE" id="PS50089"/>
    </source>
</evidence>
<reference evidence="7" key="3">
    <citation type="submission" date="2015-06" db="UniProtKB">
        <authorList>
            <consortium name="EnsemblProtists"/>
        </authorList>
    </citation>
    <scope>IDENTIFICATION</scope>
</reference>
<dbReference type="Proteomes" id="UP000011087">
    <property type="component" value="Unassembled WGS sequence"/>
</dbReference>
<dbReference type="PANTHER" id="PTHR45931">
    <property type="entry name" value="SI:CH211-59O9.10"/>
    <property type="match status" value="1"/>
</dbReference>
<organism evidence="6">
    <name type="scientific">Guillardia theta (strain CCMP2712)</name>
    <name type="common">Cryptophyte</name>
    <dbReference type="NCBI Taxonomy" id="905079"/>
    <lineage>
        <taxon>Eukaryota</taxon>
        <taxon>Cryptophyceae</taxon>
        <taxon>Pyrenomonadales</taxon>
        <taxon>Geminigeraceae</taxon>
        <taxon>Guillardia</taxon>
    </lineage>
</organism>
<accession>L1JJJ9</accession>
<dbReference type="OMA" id="FPLCKHI"/>
<feature type="domain" description="RING-type" evidence="5">
    <location>
        <begin position="6"/>
        <end position="47"/>
    </location>
</feature>
<dbReference type="GO" id="GO:0008270">
    <property type="term" value="F:zinc ion binding"/>
    <property type="evidence" value="ECO:0007669"/>
    <property type="project" value="UniProtKB-KW"/>
</dbReference>
<dbReference type="EnsemblProtists" id="EKX48676">
    <property type="protein sequence ID" value="EKX48676"/>
    <property type="gene ID" value="GUITHDRAFT_45358"/>
</dbReference>
<reference evidence="6 8" key="1">
    <citation type="journal article" date="2012" name="Nature">
        <title>Algal genomes reveal evolutionary mosaicism and the fate of nucleomorphs.</title>
        <authorList>
            <consortium name="DOE Joint Genome Institute"/>
            <person name="Curtis B.A."/>
            <person name="Tanifuji G."/>
            <person name="Burki F."/>
            <person name="Gruber A."/>
            <person name="Irimia M."/>
            <person name="Maruyama S."/>
            <person name="Arias M.C."/>
            <person name="Ball S.G."/>
            <person name="Gile G.H."/>
            <person name="Hirakawa Y."/>
            <person name="Hopkins J.F."/>
            <person name="Kuo A."/>
            <person name="Rensing S.A."/>
            <person name="Schmutz J."/>
            <person name="Symeonidi A."/>
            <person name="Elias M."/>
            <person name="Eveleigh R.J."/>
            <person name="Herman E.K."/>
            <person name="Klute M.J."/>
            <person name="Nakayama T."/>
            <person name="Obornik M."/>
            <person name="Reyes-Prieto A."/>
            <person name="Armbrust E.V."/>
            <person name="Aves S.J."/>
            <person name="Beiko R.G."/>
            <person name="Coutinho P."/>
            <person name="Dacks J.B."/>
            <person name="Durnford D.G."/>
            <person name="Fast N.M."/>
            <person name="Green B.R."/>
            <person name="Grisdale C.J."/>
            <person name="Hempel F."/>
            <person name="Henrissat B."/>
            <person name="Hoppner M.P."/>
            <person name="Ishida K."/>
            <person name="Kim E."/>
            <person name="Koreny L."/>
            <person name="Kroth P.G."/>
            <person name="Liu Y."/>
            <person name="Malik S.B."/>
            <person name="Maier U.G."/>
            <person name="McRose D."/>
            <person name="Mock T."/>
            <person name="Neilson J.A."/>
            <person name="Onodera N.T."/>
            <person name="Poole A.M."/>
            <person name="Pritham E.J."/>
            <person name="Richards T.A."/>
            <person name="Rocap G."/>
            <person name="Roy S.W."/>
            <person name="Sarai C."/>
            <person name="Schaack S."/>
            <person name="Shirato S."/>
            <person name="Slamovits C.H."/>
            <person name="Spencer D.F."/>
            <person name="Suzuki S."/>
            <person name="Worden A.Z."/>
            <person name="Zauner S."/>
            <person name="Barry K."/>
            <person name="Bell C."/>
            <person name="Bharti A.K."/>
            <person name="Crow J.A."/>
            <person name="Grimwood J."/>
            <person name="Kramer R."/>
            <person name="Lindquist E."/>
            <person name="Lucas S."/>
            <person name="Salamov A."/>
            <person name="McFadden G.I."/>
            <person name="Lane C.E."/>
            <person name="Keeling P.J."/>
            <person name="Gray M.W."/>
            <person name="Grigoriev I.V."/>
            <person name="Archibald J.M."/>
        </authorList>
    </citation>
    <scope>NUCLEOTIDE SEQUENCE</scope>
    <source>
        <strain evidence="6 8">CCMP2712</strain>
    </source>
</reference>
<dbReference type="GO" id="GO:0061630">
    <property type="term" value="F:ubiquitin protein ligase activity"/>
    <property type="evidence" value="ECO:0007669"/>
    <property type="project" value="TreeGrafter"/>
</dbReference>
<dbReference type="AlphaFoldDB" id="L1JJJ9"/>
<feature type="non-terminal residue" evidence="6">
    <location>
        <position position="50"/>
    </location>
</feature>
<dbReference type="HOGENOM" id="CLU_013137_21_6_1"/>
<evidence type="ECO:0000313" key="6">
    <source>
        <dbReference type="EMBL" id="EKX48676.1"/>
    </source>
</evidence>
<reference evidence="8" key="2">
    <citation type="submission" date="2012-11" db="EMBL/GenBank/DDBJ databases">
        <authorList>
            <person name="Kuo A."/>
            <person name="Curtis B.A."/>
            <person name="Tanifuji G."/>
            <person name="Burki F."/>
            <person name="Gruber A."/>
            <person name="Irimia M."/>
            <person name="Maruyama S."/>
            <person name="Arias M.C."/>
            <person name="Ball S.G."/>
            <person name="Gile G.H."/>
            <person name="Hirakawa Y."/>
            <person name="Hopkins J.F."/>
            <person name="Rensing S.A."/>
            <person name="Schmutz J."/>
            <person name="Symeonidi A."/>
            <person name="Elias M."/>
            <person name="Eveleigh R.J."/>
            <person name="Herman E.K."/>
            <person name="Klute M.J."/>
            <person name="Nakayama T."/>
            <person name="Obornik M."/>
            <person name="Reyes-Prieto A."/>
            <person name="Armbrust E.V."/>
            <person name="Aves S.J."/>
            <person name="Beiko R.G."/>
            <person name="Coutinho P."/>
            <person name="Dacks J.B."/>
            <person name="Durnford D.G."/>
            <person name="Fast N.M."/>
            <person name="Green B.R."/>
            <person name="Grisdale C."/>
            <person name="Hempe F."/>
            <person name="Henrissat B."/>
            <person name="Hoppner M.P."/>
            <person name="Ishida K.-I."/>
            <person name="Kim E."/>
            <person name="Koreny L."/>
            <person name="Kroth P.G."/>
            <person name="Liu Y."/>
            <person name="Malik S.-B."/>
            <person name="Maier U.G."/>
            <person name="McRose D."/>
            <person name="Mock T."/>
            <person name="Neilson J.A."/>
            <person name="Onodera N.T."/>
            <person name="Poole A.M."/>
            <person name="Pritham E.J."/>
            <person name="Richards T.A."/>
            <person name="Rocap G."/>
            <person name="Roy S.W."/>
            <person name="Sarai C."/>
            <person name="Schaack S."/>
            <person name="Shirato S."/>
            <person name="Slamovits C.H."/>
            <person name="Spencer D.F."/>
            <person name="Suzuki S."/>
            <person name="Worden A.Z."/>
            <person name="Zauner S."/>
            <person name="Barry K."/>
            <person name="Bell C."/>
            <person name="Bharti A.K."/>
            <person name="Crow J.A."/>
            <person name="Grimwood J."/>
            <person name="Kramer R."/>
            <person name="Lindquist E."/>
            <person name="Lucas S."/>
            <person name="Salamov A."/>
            <person name="McFadden G.I."/>
            <person name="Lane C.E."/>
            <person name="Keeling P.J."/>
            <person name="Gray M.W."/>
            <person name="Grigoriev I.V."/>
            <person name="Archibald J.M."/>
        </authorList>
    </citation>
    <scope>NUCLEOTIDE SEQUENCE</scope>
    <source>
        <strain evidence="8">CCMP2712</strain>
    </source>
</reference>
<dbReference type="OrthoDB" id="8062037at2759"/>
<dbReference type="Gene3D" id="3.30.40.10">
    <property type="entry name" value="Zinc/RING finger domain, C3HC4 (zinc finger)"/>
    <property type="match status" value="1"/>
</dbReference>
<dbReference type="EMBL" id="JH992984">
    <property type="protein sequence ID" value="EKX48676.1"/>
    <property type="molecule type" value="Genomic_DNA"/>
</dbReference>
<dbReference type="SMART" id="SM00184">
    <property type="entry name" value="RING"/>
    <property type="match status" value="1"/>
</dbReference>
<dbReference type="eggNOG" id="KOG0800">
    <property type="taxonomic scope" value="Eukaryota"/>
</dbReference>
<dbReference type="GO" id="GO:0005634">
    <property type="term" value="C:nucleus"/>
    <property type="evidence" value="ECO:0007669"/>
    <property type="project" value="TreeGrafter"/>
</dbReference>